<accession>A0A7K4RGM2</accession>
<evidence type="ECO:0000256" key="2">
    <source>
        <dbReference type="ARBA" id="ARBA00022750"/>
    </source>
</evidence>
<dbReference type="PANTHER" id="PTHR19422">
    <property type="entry name" value="GAG RETROVIRAL POLYPROTEIN"/>
    <property type="match status" value="1"/>
</dbReference>
<reference evidence="5 6" key="1">
    <citation type="submission" date="2019-09" db="EMBL/GenBank/DDBJ databases">
        <title>Bird 10,000 Genomes (B10K) Project - Family phase.</title>
        <authorList>
            <person name="Zhang G."/>
        </authorList>
    </citation>
    <scope>NUCLEOTIDE SEQUENCE [LARGE SCALE GENOMIC DNA]</scope>
    <source>
        <strain evidence="5">B10K-DU-004-15</strain>
        <tissue evidence="5">Mixed tissue sample</tissue>
    </source>
</reference>
<feature type="non-terminal residue" evidence="5">
    <location>
        <position position="210"/>
    </location>
</feature>
<proteinExistence type="predicted"/>
<feature type="domain" description="Peptidase A2" evidence="4">
    <location>
        <begin position="191"/>
        <end position="210"/>
    </location>
</feature>
<dbReference type="SUPFAM" id="SSF51283">
    <property type="entry name" value="dUTPase-like"/>
    <property type="match status" value="1"/>
</dbReference>
<dbReference type="InterPro" id="IPR036157">
    <property type="entry name" value="dUTPase-like_sf"/>
</dbReference>
<protein>
    <submittedName>
        <fullName evidence="5">POK9 protein</fullName>
    </submittedName>
</protein>
<dbReference type="InterPro" id="IPR051592">
    <property type="entry name" value="HERV-K_Pro_peptidase_A2"/>
</dbReference>
<dbReference type="PROSITE" id="PS50175">
    <property type="entry name" value="ASP_PROT_RETROV"/>
    <property type="match status" value="1"/>
</dbReference>
<dbReference type="InterPro" id="IPR021109">
    <property type="entry name" value="Peptidase_aspartic_dom_sf"/>
</dbReference>
<dbReference type="GO" id="GO:0004190">
    <property type="term" value="F:aspartic-type endopeptidase activity"/>
    <property type="evidence" value="ECO:0007669"/>
    <property type="project" value="UniProtKB-KW"/>
</dbReference>
<dbReference type="Gene3D" id="2.40.70.10">
    <property type="entry name" value="Acid Proteases"/>
    <property type="match status" value="1"/>
</dbReference>
<sequence>QLRSTVSQFGATGEPTRQILDYIWSSHILLPSDYGTPAAVLQPATHGSLGLDLAAAITVTILTTEPHLIPTNVKGPLIIQGQAMGGLIIGRSSLSLSGLFVIPGLIDADYSGEFKIMAYTLFPPVRIEKSQRIAQLIPLPQMTQSLLPMSTTSRGEKGFGSTGDNVLLTVDLSSRPKQKISLQWGIEKCMLTALLDTGADSSIVSPQNWP</sequence>
<dbReference type="Pfam" id="PF00692">
    <property type="entry name" value="dUTPase"/>
    <property type="match status" value="1"/>
</dbReference>
<dbReference type="InterPro" id="IPR033704">
    <property type="entry name" value="dUTPase_trimeric"/>
</dbReference>
<organism evidence="5 6">
    <name type="scientific">Neopipo cinnamomea</name>
    <dbReference type="NCBI Taxonomy" id="456388"/>
    <lineage>
        <taxon>Eukaryota</taxon>
        <taxon>Metazoa</taxon>
        <taxon>Chordata</taxon>
        <taxon>Craniata</taxon>
        <taxon>Vertebrata</taxon>
        <taxon>Euteleostomi</taxon>
        <taxon>Archelosauria</taxon>
        <taxon>Archosauria</taxon>
        <taxon>Dinosauria</taxon>
        <taxon>Saurischia</taxon>
        <taxon>Theropoda</taxon>
        <taxon>Coelurosauria</taxon>
        <taxon>Aves</taxon>
        <taxon>Neognathae</taxon>
        <taxon>Neoaves</taxon>
        <taxon>Telluraves</taxon>
        <taxon>Australaves</taxon>
        <taxon>Passeriformes</taxon>
        <taxon>Tyrannidae</taxon>
        <taxon>Neopipo</taxon>
    </lineage>
</organism>
<evidence type="ECO:0000256" key="3">
    <source>
        <dbReference type="ARBA" id="ARBA00022801"/>
    </source>
</evidence>
<comment type="caution">
    <text evidence="5">The sequence shown here is derived from an EMBL/GenBank/DDBJ whole genome shotgun (WGS) entry which is preliminary data.</text>
</comment>
<gene>
    <name evidence="5" type="primary">Ervk9_0</name>
    <name evidence="5" type="ORF">NEOCIN_R07057</name>
</gene>
<dbReference type="PANTHER" id="PTHR19422:SF123">
    <property type="entry name" value="RT1 CLASS I, LOCUS CE15"/>
    <property type="match status" value="1"/>
</dbReference>
<dbReference type="AlphaFoldDB" id="A0A7K4RGM2"/>
<dbReference type="Gene3D" id="2.70.40.10">
    <property type="match status" value="1"/>
</dbReference>
<evidence type="ECO:0000313" key="5">
    <source>
        <dbReference type="EMBL" id="NWQ72429.1"/>
    </source>
</evidence>
<dbReference type="InterPro" id="IPR001969">
    <property type="entry name" value="Aspartic_peptidase_AS"/>
</dbReference>
<dbReference type="InterPro" id="IPR029054">
    <property type="entry name" value="dUTPase-like"/>
</dbReference>
<dbReference type="CDD" id="cd07557">
    <property type="entry name" value="trimeric_dUTPase"/>
    <property type="match status" value="1"/>
</dbReference>
<keyword evidence="6" id="KW-1185">Reference proteome</keyword>
<dbReference type="InterPro" id="IPR001995">
    <property type="entry name" value="Peptidase_A2_cat"/>
</dbReference>
<feature type="non-terminal residue" evidence="5">
    <location>
        <position position="1"/>
    </location>
</feature>
<evidence type="ECO:0000259" key="4">
    <source>
        <dbReference type="PROSITE" id="PS50175"/>
    </source>
</evidence>
<evidence type="ECO:0000256" key="1">
    <source>
        <dbReference type="ARBA" id="ARBA00022670"/>
    </source>
</evidence>
<dbReference type="GO" id="GO:0006508">
    <property type="term" value="P:proteolysis"/>
    <property type="evidence" value="ECO:0007669"/>
    <property type="project" value="UniProtKB-KW"/>
</dbReference>
<dbReference type="PROSITE" id="PS00141">
    <property type="entry name" value="ASP_PROTEASE"/>
    <property type="match status" value="1"/>
</dbReference>
<name>A0A7K4RGM2_9TYRA</name>
<keyword evidence="1" id="KW-0645">Protease</keyword>
<dbReference type="Proteomes" id="UP000556200">
    <property type="component" value="Unassembled WGS sequence"/>
</dbReference>
<evidence type="ECO:0000313" key="6">
    <source>
        <dbReference type="Proteomes" id="UP000556200"/>
    </source>
</evidence>
<keyword evidence="2" id="KW-0064">Aspartyl protease</keyword>
<keyword evidence="3" id="KW-0378">Hydrolase</keyword>
<dbReference type="EMBL" id="VYZA01005185">
    <property type="protein sequence ID" value="NWQ72429.1"/>
    <property type="molecule type" value="Genomic_DNA"/>
</dbReference>
<dbReference type="SUPFAM" id="SSF50630">
    <property type="entry name" value="Acid proteases"/>
    <property type="match status" value="1"/>
</dbReference>